<sequence length="135" mass="13487">MRRRTAACWTLMLLAATFCDIVAGKGGRGGARGAARGSARGASRVRVKAAPRYGSAGTALRVAGAAAAGAAAGVAAGAALRRARLPGELDVDNGADYGDANRTAAASSWTSAAQAWDSSGWAASWLCPLAAFLHL</sequence>
<evidence type="ECO:0000256" key="7">
    <source>
        <dbReference type="ARBA" id="ARBA00022729"/>
    </source>
</evidence>
<keyword evidence="10" id="KW-0325">Glycoprotein</keyword>
<gene>
    <name evidence="14" type="primary">SPRN</name>
</gene>
<evidence type="ECO:0000313" key="13">
    <source>
        <dbReference type="Proteomes" id="UP001652627"/>
    </source>
</evidence>
<keyword evidence="4" id="KW-1003">Cell membrane</keyword>
<keyword evidence="5" id="KW-0336">GPI-anchor</keyword>
<evidence type="ECO:0000256" key="10">
    <source>
        <dbReference type="ARBA" id="ARBA00023180"/>
    </source>
</evidence>
<reference evidence="14" key="1">
    <citation type="submission" date="2025-08" db="UniProtKB">
        <authorList>
            <consortium name="RefSeq"/>
        </authorList>
    </citation>
    <scope>IDENTIFICATION</scope>
    <source>
        <tissue evidence="14">Blood</tissue>
    </source>
</reference>
<dbReference type="PANTHER" id="PTHR28552">
    <property type="entry name" value="SHADOW OF PRION PROTEIN"/>
    <property type="match status" value="1"/>
</dbReference>
<feature type="chain" id="PRO_5047434726" description="Shadow of prion protein" evidence="12">
    <location>
        <begin position="25"/>
        <end position="135"/>
    </location>
</feature>
<evidence type="ECO:0000256" key="12">
    <source>
        <dbReference type="SAM" id="SignalP"/>
    </source>
</evidence>
<comment type="similarity">
    <text evidence="2">Belongs to the SPRN family.</text>
</comment>
<keyword evidence="13" id="KW-1185">Reference proteome</keyword>
<dbReference type="Proteomes" id="UP001652627">
    <property type="component" value="Chromosome 7"/>
</dbReference>
<evidence type="ECO:0000256" key="2">
    <source>
        <dbReference type="ARBA" id="ARBA00008311"/>
    </source>
</evidence>
<evidence type="ECO:0000256" key="5">
    <source>
        <dbReference type="ARBA" id="ARBA00022622"/>
    </source>
</evidence>
<evidence type="ECO:0000256" key="6">
    <source>
        <dbReference type="ARBA" id="ARBA00022678"/>
    </source>
</evidence>
<dbReference type="RefSeq" id="XP_067155684.1">
    <property type="nucleotide sequence ID" value="XM_067299583.1"/>
</dbReference>
<keyword evidence="9" id="KW-0472">Membrane</keyword>
<keyword evidence="6 14" id="KW-0640">Prion</keyword>
<name>A0ABM4ESL4_9AVES</name>
<proteinExistence type="inferred from homology"/>
<evidence type="ECO:0000256" key="9">
    <source>
        <dbReference type="ARBA" id="ARBA00023136"/>
    </source>
</evidence>
<dbReference type="GeneID" id="136992435"/>
<evidence type="ECO:0000256" key="8">
    <source>
        <dbReference type="ARBA" id="ARBA00023087"/>
    </source>
</evidence>
<dbReference type="PANTHER" id="PTHR28552:SF1">
    <property type="entry name" value="SHADOW OF PRION PROTEIN"/>
    <property type="match status" value="1"/>
</dbReference>
<evidence type="ECO:0000256" key="3">
    <source>
        <dbReference type="ARBA" id="ARBA00014397"/>
    </source>
</evidence>
<dbReference type="InterPro" id="IPR029238">
    <property type="entry name" value="Shadoo"/>
</dbReference>
<evidence type="ECO:0000313" key="14">
    <source>
        <dbReference type="RefSeq" id="XP_067155684.1"/>
    </source>
</evidence>
<accession>A0ABM4ESL4</accession>
<dbReference type="Pfam" id="PF14999">
    <property type="entry name" value="Shadoo"/>
    <property type="match status" value="1"/>
</dbReference>
<comment type="subcellular location">
    <subcellularLocation>
        <location evidence="1">Cell membrane</location>
        <topology evidence="1">Lipid-anchor</topology>
        <topology evidence="1">GPI-anchor</topology>
    </subcellularLocation>
</comment>
<evidence type="ECO:0000256" key="11">
    <source>
        <dbReference type="ARBA" id="ARBA00023288"/>
    </source>
</evidence>
<keyword evidence="11" id="KW-0449">Lipoprotein</keyword>
<organism evidence="13 14">
    <name type="scientific">Apteryx mantelli</name>
    <name type="common">North Island brown kiwi</name>
    <dbReference type="NCBI Taxonomy" id="2696672"/>
    <lineage>
        <taxon>Eukaryota</taxon>
        <taxon>Metazoa</taxon>
        <taxon>Chordata</taxon>
        <taxon>Craniata</taxon>
        <taxon>Vertebrata</taxon>
        <taxon>Euteleostomi</taxon>
        <taxon>Archelosauria</taxon>
        <taxon>Archosauria</taxon>
        <taxon>Dinosauria</taxon>
        <taxon>Saurischia</taxon>
        <taxon>Theropoda</taxon>
        <taxon>Coelurosauria</taxon>
        <taxon>Aves</taxon>
        <taxon>Palaeognathae</taxon>
        <taxon>Apterygiformes</taxon>
        <taxon>Apterygidae</taxon>
        <taxon>Apteryx</taxon>
    </lineage>
</organism>
<evidence type="ECO:0000256" key="1">
    <source>
        <dbReference type="ARBA" id="ARBA00004609"/>
    </source>
</evidence>
<protein>
    <recommendedName>
        <fullName evidence="3">Shadow of prion protein</fullName>
    </recommendedName>
</protein>
<keyword evidence="7 12" id="KW-0732">Signal</keyword>
<keyword evidence="8" id="KW-0034">Amyloid</keyword>
<evidence type="ECO:0000256" key="4">
    <source>
        <dbReference type="ARBA" id="ARBA00022475"/>
    </source>
</evidence>
<feature type="signal peptide" evidence="12">
    <location>
        <begin position="1"/>
        <end position="24"/>
    </location>
</feature>